<sequence length="588" mass="63062">MIVDFLRKVERRFGVLDTSTLSRPTAETDMNPRIIATLFAKPKSSLRQRRGLAIERLQSRELMAVDFEFNYGGEIGSGIGFEDAVQGQYRRDLLQSAANQLGQWFDHTATIQLNVLSEEDQASDTIASAQSEFSDSSTPGFGQTEVVRRKVIDGVDLNGATSDGSVTVNWAVTWYTGVDPAGAMANEEDFFGTLFHEILHTFGFASDVTLAGEDGYGNAAGSPGVWSQFDRYLSDALSSPVIDSSSFVLDAALWDRVKLGGASPDRGLFFNGPNAMAVNGGKPVGLFSPKKFVEGSSWSHLDDENPVYDNALMRSAGSPDVVAPRSLSAVEVGIFRDLGFRMTEPTRLVVNVADNSIYESQRTTMTVDRGQANLASEVTVALTLNTTVRASVPVSVTIAAGQSSVGFALQATENLIIDNDSTVTITASADGFTADAATVVIRDNPFPFQNPNDIYDVNDDGAVTAADALLVINQISRATLPAVPPTRNVGRYFDVTGEGEVSALDALRVINRLARQPTTSLNIEGEAVGSSRRNAQAPRSATAVDICFAQWPILSPAMNTITPAQTNANPMNWDVLMGSPKIIAPTIH</sequence>
<evidence type="ECO:0000313" key="1">
    <source>
        <dbReference type="EMBL" id="TWU56971.1"/>
    </source>
</evidence>
<dbReference type="Gene3D" id="1.10.1330.10">
    <property type="entry name" value="Dockerin domain"/>
    <property type="match status" value="1"/>
</dbReference>
<dbReference type="Proteomes" id="UP000318288">
    <property type="component" value="Unassembled WGS sequence"/>
</dbReference>
<evidence type="ECO:0000313" key="2">
    <source>
        <dbReference type="Proteomes" id="UP000318288"/>
    </source>
</evidence>
<comment type="caution">
    <text evidence="1">The sequence shown here is derived from an EMBL/GenBank/DDBJ whole genome shotgun (WGS) entry which is preliminary data.</text>
</comment>
<name>A0A5C6FBG2_9BACT</name>
<protein>
    <submittedName>
        <fullName evidence="1">Dockerin type I repeat protein</fullName>
    </submittedName>
</protein>
<proteinExistence type="predicted"/>
<dbReference type="AlphaFoldDB" id="A0A5C6FBG2"/>
<dbReference type="InterPro" id="IPR036439">
    <property type="entry name" value="Dockerin_dom_sf"/>
</dbReference>
<keyword evidence="2" id="KW-1185">Reference proteome</keyword>
<dbReference type="GO" id="GO:0000272">
    <property type="term" value="P:polysaccharide catabolic process"/>
    <property type="evidence" value="ECO:0007669"/>
    <property type="project" value="InterPro"/>
</dbReference>
<dbReference type="OrthoDB" id="1253390at2"/>
<dbReference type="GO" id="GO:0004553">
    <property type="term" value="F:hydrolase activity, hydrolyzing O-glycosyl compounds"/>
    <property type="evidence" value="ECO:0007669"/>
    <property type="project" value="InterPro"/>
</dbReference>
<dbReference type="SUPFAM" id="SSF63446">
    <property type="entry name" value="Type I dockerin domain"/>
    <property type="match status" value="1"/>
</dbReference>
<dbReference type="Pfam" id="PF00404">
    <property type="entry name" value="Dockerin_1"/>
    <property type="match status" value="1"/>
</dbReference>
<gene>
    <name evidence="1" type="ORF">Poly51_28910</name>
</gene>
<accession>A0A5C6FBG2</accession>
<dbReference type="InterPro" id="IPR002105">
    <property type="entry name" value="Dockerin_1_rpt"/>
</dbReference>
<organism evidence="1 2">
    <name type="scientific">Rubripirellula tenax</name>
    <dbReference type="NCBI Taxonomy" id="2528015"/>
    <lineage>
        <taxon>Bacteria</taxon>
        <taxon>Pseudomonadati</taxon>
        <taxon>Planctomycetota</taxon>
        <taxon>Planctomycetia</taxon>
        <taxon>Pirellulales</taxon>
        <taxon>Pirellulaceae</taxon>
        <taxon>Rubripirellula</taxon>
    </lineage>
</organism>
<dbReference type="EMBL" id="SJPW01000003">
    <property type="protein sequence ID" value="TWU56971.1"/>
    <property type="molecule type" value="Genomic_DNA"/>
</dbReference>
<reference evidence="1 2" key="1">
    <citation type="submission" date="2019-02" db="EMBL/GenBank/DDBJ databases">
        <title>Deep-cultivation of Planctomycetes and their phenomic and genomic characterization uncovers novel biology.</title>
        <authorList>
            <person name="Wiegand S."/>
            <person name="Jogler M."/>
            <person name="Boedeker C."/>
            <person name="Pinto D."/>
            <person name="Vollmers J."/>
            <person name="Rivas-Marin E."/>
            <person name="Kohn T."/>
            <person name="Peeters S.H."/>
            <person name="Heuer A."/>
            <person name="Rast P."/>
            <person name="Oberbeckmann S."/>
            <person name="Bunk B."/>
            <person name="Jeske O."/>
            <person name="Meyerdierks A."/>
            <person name="Storesund J.E."/>
            <person name="Kallscheuer N."/>
            <person name="Luecker S."/>
            <person name="Lage O.M."/>
            <person name="Pohl T."/>
            <person name="Merkel B.J."/>
            <person name="Hornburger P."/>
            <person name="Mueller R.-W."/>
            <person name="Bruemmer F."/>
            <person name="Labrenz M."/>
            <person name="Spormann A.M."/>
            <person name="Op Den Camp H."/>
            <person name="Overmann J."/>
            <person name="Amann R."/>
            <person name="Jetten M.S.M."/>
            <person name="Mascher T."/>
            <person name="Medema M.H."/>
            <person name="Devos D.P."/>
            <person name="Kaster A.-K."/>
            <person name="Ovreas L."/>
            <person name="Rohde M."/>
            <person name="Galperin M.Y."/>
            <person name="Jogler C."/>
        </authorList>
    </citation>
    <scope>NUCLEOTIDE SEQUENCE [LARGE SCALE GENOMIC DNA]</scope>
    <source>
        <strain evidence="1 2">Poly51</strain>
    </source>
</reference>